<dbReference type="AlphaFoldDB" id="A0A3D8R9C7"/>
<dbReference type="GO" id="GO:0016787">
    <property type="term" value="F:hydrolase activity"/>
    <property type="evidence" value="ECO:0007669"/>
    <property type="project" value="InterPro"/>
</dbReference>
<dbReference type="OrthoDB" id="408631at2759"/>
<reference evidence="2 3" key="1">
    <citation type="journal article" date="2018" name="IMA Fungus">
        <title>IMA Genome-F 9: Draft genome sequence of Annulohypoxylon stygium, Aspergillus mulundensis, Berkeleyomyces basicola (syn. Thielaviopsis basicola), Ceratocystis smalleyi, two Cercospora beticola strains, Coleophoma cylindrospora, Fusarium fracticaudum, Phialophora cf. hyalina, and Morchella septimelata.</title>
        <authorList>
            <person name="Wingfield B.D."/>
            <person name="Bills G.F."/>
            <person name="Dong Y."/>
            <person name="Huang W."/>
            <person name="Nel W.J."/>
            <person name="Swalarsk-Parry B.S."/>
            <person name="Vaghefi N."/>
            <person name="Wilken P.M."/>
            <person name="An Z."/>
            <person name="de Beer Z.W."/>
            <person name="De Vos L."/>
            <person name="Chen L."/>
            <person name="Duong T.A."/>
            <person name="Gao Y."/>
            <person name="Hammerbacher A."/>
            <person name="Kikkert J.R."/>
            <person name="Li Y."/>
            <person name="Li H."/>
            <person name="Li K."/>
            <person name="Li Q."/>
            <person name="Liu X."/>
            <person name="Ma X."/>
            <person name="Naidoo K."/>
            <person name="Pethybridge S.J."/>
            <person name="Sun J."/>
            <person name="Steenkamp E.T."/>
            <person name="van der Nest M.A."/>
            <person name="van Wyk S."/>
            <person name="Wingfield M.J."/>
            <person name="Xiong C."/>
            <person name="Yue Q."/>
            <person name="Zhang X."/>
        </authorList>
    </citation>
    <scope>NUCLEOTIDE SEQUENCE [LARGE SCALE GENOMIC DNA]</scope>
    <source>
        <strain evidence="2 3">DSM 5745</strain>
    </source>
</reference>
<name>A0A3D8R9C7_9EURO</name>
<protein>
    <recommendedName>
        <fullName evidence="1">Alpha/beta hydrolase fold-3 domain-containing protein</fullName>
    </recommendedName>
</protein>
<dbReference type="Proteomes" id="UP000256690">
    <property type="component" value="Unassembled WGS sequence"/>
</dbReference>
<keyword evidence="3" id="KW-1185">Reference proteome</keyword>
<dbReference type="PANTHER" id="PTHR23024">
    <property type="entry name" value="ARYLACETAMIDE DEACETYLASE"/>
    <property type="match status" value="1"/>
</dbReference>
<dbReference type="RefSeq" id="XP_026601022.1">
    <property type="nucleotide sequence ID" value="XM_026750018.1"/>
</dbReference>
<dbReference type="GeneID" id="38118372"/>
<dbReference type="Pfam" id="PF07859">
    <property type="entry name" value="Abhydrolase_3"/>
    <property type="match status" value="1"/>
</dbReference>
<dbReference type="SUPFAM" id="SSF53474">
    <property type="entry name" value="alpha/beta-Hydrolases"/>
    <property type="match status" value="1"/>
</dbReference>
<dbReference type="Gene3D" id="3.40.50.1820">
    <property type="entry name" value="alpha/beta hydrolase"/>
    <property type="match status" value="1"/>
</dbReference>
<dbReference type="PANTHER" id="PTHR23024:SF242">
    <property type="entry name" value="ALPHA_BETA HYDROLASE FOLD-3 DOMAIN-CONTAINING PROTEIN-RELATED"/>
    <property type="match status" value="1"/>
</dbReference>
<dbReference type="InterPro" id="IPR029058">
    <property type="entry name" value="AB_hydrolase_fold"/>
</dbReference>
<sequence>MAFLATLWTKTRLSILTPFVRLLRAIIVTLARLAIENKPNPDVIQYIPSLSTTTATSPTAKSETTIVAAAPVPTHEIKVHIYNPSPLPPSAIQAETPTETCDPKLKPTASPSPVLITACGSGFIFPGLGLDASYCRLISSKAAHTVVDVEYRLAPEHPFPCAIEDFISVVTWVQSQPERFDTSRISIGGFSAGGNIAASVPANLFPPGTFANLVLFYPVLDASISPKVKMETFRADMENGGKGGSRKNPPLGGMGSVPACLMKIMQACYLESAVAEARARPTSSCTGKDDNVSADAVLKDPRISPTYADASRFPARCLFVTAEYDCLAKEAEDLGERIRAVDGDGEAGRTVIVRRVLGCGHQFDKGCKPGSEREKVRDEVYATVVDLLKGD</sequence>
<feature type="domain" description="Alpha/beta hydrolase fold-3" evidence="1">
    <location>
        <begin position="120"/>
        <end position="228"/>
    </location>
</feature>
<dbReference type="InterPro" id="IPR050466">
    <property type="entry name" value="Carboxylest/Gibb_receptor"/>
</dbReference>
<evidence type="ECO:0000313" key="2">
    <source>
        <dbReference type="EMBL" id="RDW70491.1"/>
    </source>
</evidence>
<dbReference type="InterPro" id="IPR013094">
    <property type="entry name" value="AB_hydrolase_3"/>
</dbReference>
<dbReference type="STRING" id="1810919.A0A3D8R9C7"/>
<accession>A0A3D8R9C7</accession>
<gene>
    <name evidence="2" type="ORF">DSM5745_08002</name>
</gene>
<proteinExistence type="predicted"/>
<dbReference type="EMBL" id="PVWQ01000010">
    <property type="protein sequence ID" value="RDW70491.1"/>
    <property type="molecule type" value="Genomic_DNA"/>
</dbReference>
<evidence type="ECO:0000259" key="1">
    <source>
        <dbReference type="Pfam" id="PF07859"/>
    </source>
</evidence>
<comment type="caution">
    <text evidence="2">The sequence shown here is derived from an EMBL/GenBank/DDBJ whole genome shotgun (WGS) entry which is preliminary data.</text>
</comment>
<organism evidence="2 3">
    <name type="scientific">Aspergillus mulundensis</name>
    <dbReference type="NCBI Taxonomy" id="1810919"/>
    <lineage>
        <taxon>Eukaryota</taxon>
        <taxon>Fungi</taxon>
        <taxon>Dikarya</taxon>
        <taxon>Ascomycota</taxon>
        <taxon>Pezizomycotina</taxon>
        <taxon>Eurotiomycetes</taxon>
        <taxon>Eurotiomycetidae</taxon>
        <taxon>Eurotiales</taxon>
        <taxon>Aspergillaceae</taxon>
        <taxon>Aspergillus</taxon>
        <taxon>Aspergillus subgen. Nidulantes</taxon>
    </lineage>
</organism>
<evidence type="ECO:0000313" key="3">
    <source>
        <dbReference type="Proteomes" id="UP000256690"/>
    </source>
</evidence>